<reference evidence="1" key="1">
    <citation type="submission" date="2021-06" db="EMBL/GenBank/DDBJ databases">
        <authorList>
            <person name="Kallberg Y."/>
            <person name="Tangrot J."/>
            <person name="Rosling A."/>
        </authorList>
    </citation>
    <scope>NUCLEOTIDE SEQUENCE</scope>
    <source>
        <strain evidence="1">CL356</strain>
    </source>
</reference>
<evidence type="ECO:0000313" key="2">
    <source>
        <dbReference type="Proteomes" id="UP000789525"/>
    </source>
</evidence>
<accession>A0ACA9P0A4</accession>
<gene>
    <name evidence="1" type="ORF">ACOLOM_LOCUS9529</name>
</gene>
<evidence type="ECO:0000313" key="1">
    <source>
        <dbReference type="EMBL" id="CAG8685434.1"/>
    </source>
</evidence>
<comment type="caution">
    <text evidence="1">The sequence shown here is derived from an EMBL/GenBank/DDBJ whole genome shotgun (WGS) entry which is preliminary data.</text>
</comment>
<name>A0ACA9P0A4_9GLOM</name>
<proteinExistence type="predicted"/>
<keyword evidence="2" id="KW-1185">Reference proteome</keyword>
<protein>
    <submittedName>
        <fullName evidence="1">1305_t:CDS:1</fullName>
    </submittedName>
</protein>
<dbReference type="Proteomes" id="UP000789525">
    <property type="component" value="Unassembled WGS sequence"/>
</dbReference>
<feature type="non-terminal residue" evidence="1">
    <location>
        <position position="442"/>
    </location>
</feature>
<sequence>MVIEKHIDHPYSFGVARKRVCQVKEKEQGGEPLLMDAPSNFWEALPIDGSIFALANITPAKPDDTTTLLSLPVELLELIVEYCNTRSLFPLLQTNRTLCNVVLRRLYATIHLHIDYCSKGPSPKPSEVTKLCRLNQHQVKVLRALTQQRQHLSFLRQLHIVKLQWSQTDTVDRLHQLFHYALDGAVSLQHLTFANCDPIPDTAYNGQSLSVPTYTRFASRPNVLPSANSRSLERNGGQVCVTSAASFMSQWETLTYHLKKLTNLHPNSFTSTPFVTGTVDVAQIANQLPQLTSVTLEDHRSRVGYNKDEEREAIESFYPTTKNPPTRYQMDTWSDLWDALPADDNLYSLTNIPPAKPDATVNIFSLPIELLRTIIELCNNRSILALMRVNRALHLVALWKFYANVYIPASRHDTVLSLIDNELPITEVIPNLFKKQFGVLGG</sequence>
<organism evidence="1 2">
    <name type="scientific">Acaulospora colombiana</name>
    <dbReference type="NCBI Taxonomy" id="27376"/>
    <lineage>
        <taxon>Eukaryota</taxon>
        <taxon>Fungi</taxon>
        <taxon>Fungi incertae sedis</taxon>
        <taxon>Mucoromycota</taxon>
        <taxon>Glomeromycotina</taxon>
        <taxon>Glomeromycetes</taxon>
        <taxon>Diversisporales</taxon>
        <taxon>Acaulosporaceae</taxon>
        <taxon>Acaulospora</taxon>
    </lineage>
</organism>
<dbReference type="EMBL" id="CAJVPT010027890">
    <property type="protein sequence ID" value="CAG8685434.1"/>
    <property type="molecule type" value="Genomic_DNA"/>
</dbReference>